<comment type="caution">
    <text evidence="7">The sequence shown here is derived from an EMBL/GenBank/DDBJ whole genome shotgun (WGS) entry which is preliminary data.</text>
</comment>
<dbReference type="PANTHER" id="PTHR20935:SF0">
    <property type="entry name" value="SERINE_THREONINE-PROTEIN PHOSPHATASE PGAM5, MITOCHONDRIAL"/>
    <property type="match status" value="1"/>
</dbReference>
<dbReference type="Proteomes" id="UP001363151">
    <property type="component" value="Unassembled WGS sequence"/>
</dbReference>
<dbReference type="InterPro" id="IPR029033">
    <property type="entry name" value="His_PPase_superfam"/>
</dbReference>
<dbReference type="Pfam" id="PF00300">
    <property type="entry name" value="His_Phos_1"/>
    <property type="match status" value="2"/>
</dbReference>
<keyword evidence="2" id="KW-0378">Hydrolase</keyword>
<keyword evidence="6" id="KW-0732">Signal</keyword>
<protein>
    <recommendedName>
        <fullName evidence="3">Serine/threonine-protein phosphatase PGAM5, mitochondrial</fullName>
    </recommendedName>
    <alternativeName>
        <fullName evidence="4">Serine/threonine-protein phosphatase Pgam5, mitochondrial</fullName>
    </alternativeName>
</protein>
<evidence type="ECO:0000256" key="1">
    <source>
        <dbReference type="ARBA" id="ARBA00006717"/>
    </source>
</evidence>
<feature type="chain" id="PRO_5045280130" description="Serine/threonine-protein phosphatase PGAM5, mitochondrial" evidence="6">
    <location>
        <begin position="29"/>
        <end position="318"/>
    </location>
</feature>
<reference evidence="7 8" key="1">
    <citation type="submission" date="2024-03" db="EMBL/GenBank/DDBJ databases">
        <title>Aureococcus anophagefferens CCMP1851 and Kratosvirus quantuckense: Draft genome of a second virus-susceptible host strain in the model system.</title>
        <authorList>
            <person name="Chase E."/>
            <person name="Truchon A.R."/>
            <person name="Schepens W."/>
            <person name="Wilhelm S.W."/>
        </authorList>
    </citation>
    <scope>NUCLEOTIDE SEQUENCE [LARGE SCALE GENOMIC DNA]</scope>
    <source>
        <strain evidence="7 8">CCMP1851</strain>
    </source>
</reference>
<dbReference type="Gene3D" id="3.40.50.1240">
    <property type="entry name" value="Phosphoglycerate mutase-like"/>
    <property type="match status" value="1"/>
</dbReference>
<evidence type="ECO:0000256" key="4">
    <source>
        <dbReference type="ARBA" id="ARBA00040722"/>
    </source>
</evidence>
<dbReference type="EMBL" id="JBBJCI010000024">
    <property type="protein sequence ID" value="KAK7254506.1"/>
    <property type="molecule type" value="Genomic_DNA"/>
</dbReference>
<sequence length="318" mass="35077">MAYRFLRTLHGLAPVAGLGAAAVGGATALSEPWKSVKPPVQRRLTAVSDATIEAQLFVPAVPYPQWDYNWDHRDFDSHGKRRKPGMAGAAGARRRHIILVRHGQYQERKLDDEERILTPLGRAQADACGARVAELVLQKGAVCRAVHSSTMSRARETADIIAKHLPGVRRAIDGGLCEGVPCHAIPGGIHHSAAVYRDGARVEAAFRRYFKRALPYDETDDDDDDDEFAATGDFAKPQPGDPTDEYDIIVCHANVIRFLFLRALQLPPETWLRLCTMNCSITYLTISPSGHVAARLMGDVGHLKPDQITFGEHKGFNW</sequence>
<feature type="signal peptide" evidence="6">
    <location>
        <begin position="1"/>
        <end position="28"/>
    </location>
</feature>
<evidence type="ECO:0000256" key="2">
    <source>
        <dbReference type="ARBA" id="ARBA00022801"/>
    </source>
</evidence>
<accession>A0ABR1GFB5</accession>
<dbReference type="InterPro" id="IPR051021">
    <property type="entry name" value="Mito_Ser/Thr_phosphatase"/>
</dbReference>
<keyword evidence="8" id="KW-1185">Reference proteome</keyword>
<gene>
    <name evidence="7" type="ORF">SO694_00011333</name>
</gene>
<evidence type="ECO:0000313" key="8">
    <source>
        <dbReference type="Proteomes" id="UP001363151"/>
    </source>
</evidence>
<dbReference type="CDD" id="cd07067">
    <property type="entry name" value="HP_PGM_like"/>
    <property type="match status" value="1"/>
</dbReference>
<evidence type="ECO:0000256" key="6">
    <source>
        <dbReference type="SAM" id="SignalP"/>
    </source>
</evidence>
<dbReference type="SMART" id="SM00855">
    <property type="entry name" value="PGAM"/>
    <property type="match status" value="1"/>
</dbReference>
<dbReference type="PANTHER" id="PTHR20935">
    <property type="entry name" value="PHOSPHOGLYCERATE MUTASE-RELATED"/>
    <property type="match status" value="1"/>
</dbReference>
<name>A0ABR1GFB5_AURAN</name>
<dbReference type="SUPFAM" id="SSF53254">
    <property type="entry name" value="Phosphoglycerate mutase-like"/>
    <property type="match status" value="1"/>
</dbReference>
<dbReference type="InterPro" id="IPR013078">
    <property type="entry name" value="His_Pase_superF_clade-1"/>
</dbReference>
<evidence type="ECO:0000256" key="5">
    <source>
        <dbReference type="SAM" id="MobiDB-lite"/>
    </source>
</evidence>
<feature type="compositionally biased region" description="Acidic residues" evidence="5">
    <location>
        <begin position="217"/>
        <end position="228"/>
    </location>
</feature>
<proteinExistence type="inferred from homology"/>
<evidence type="ECO:0000313" key="7">
    <source>
        <dbReference type="EMBL" id="KAK7254506.1"/>
    </source>
</evidence>
<evidence type="ECO:0000256" key="3">
    <source>
        <dbReference type="ARBA" id="ARBA00039765"/>
    </source>
</evidence>
<comment type="similarity">
    <text evidence="1">Belongs to the phosphoglycerate mutase family. BPG-dependent PGAM subfamily.</text>
</comment>
<organism evidence="7 8">
    <name type="scientific">Aureococcus anophagefferens</name>
    <name type="common">Harmful bloom alga</name>
    <dbReference type="NCBI Taxonomy" id="44056"/>
    <lineage>
        <taxon>Eukaryota</taxon>
        <taxon>Sar</taxon>
        <taxon>Stramenopiles</taxon>
        <taxon>Ochrophyta</taxon>
        <taxon>Pelagophyceae</taxon>
        <taxon>Pelagomonadales</taxon>
        <taxon>Pelagomonadaceae</taxon>
        <taxon>Aureococcus</taxon>
    </lineage>
</organism>
<feature type="region of interest" description="Disordered" evidence="5">
    <location>
        <begin position="217"/>
        <end position="241"/>
    </location>
</feature>